<protein>
    <submittedName>
        <fullName evidence="2">DUF3810 domain-containing protein</fullName>
    </submittedName>
</protein>
<name>A0ABY8N1Y9_9FLAO</name>
<feature type="transmembrane region" description="Helical" evidence="1">
    <location>
        <begin position="46"/>
        <end position="66"/>
    </location>
</feature>
<dbReference type="Proteomes" id="UP001232117">
    <property type="component" value="Chromosome"/>
</dbReference>
<evidence type="ECO:0000313" key="2">
    <source>
        <dbReference type="EMBL" id="WGK93660.1"/>
    </source>
</evidence>
<proteinExistence type="predicted"/>
<gene>
    <name evidence="2" type="ORF">MG292_06055</name>
</gene>
<dbReference type="EMBL" id="CP092332">
    <property type="protein sequence ID" value="WGK93660.1"/>
    <property type="molecule type" value="Genomic_DNA"/>
</dbReference>
<accession>A0ABY8N1Y9</accession>
<dbReference type="Pfam" id="PF12725">
    <property type="entry name" value="DUF3810"/>
    <property type="match status" value="1"/>
</dbReference>
<feature type="transmembrane region" description="Helical" evidence="1">
    <location>
        <begin position="86"/>
        <end position="108"/>
    </location>
</feature>
<keyword evidence="1" id="KW-1133">Transmembrane helix</keyword>
<feature type="transmembrane region" description="Helical" evidence="1">
    <location>
        <begin position="6"/>
        <end position="25"/>
    </location>
</feature>
<keyword evidence="3" id="KW-1185">Reference proteome</keyword>
<sequence>MKRQNLLSYFLLIQIILIPFLGLFHEMVERWYSNGLYPIISKSLRMLFGNIPFSVGDLLYFVLIVFGIKWIWTNRKSWNTHWKNNILKIVSCFSVIYFAFHLLWGFNYHRQPLFEKMKIERDYTDADLLLFTKKLIAKTNAIQLEITQNKNSKIVFPYSQEQVFTMNLNGYRTLANEYPFFNYSELSAKKSLFSLPLTYMGFGGYLNPFTNEAQVNYLLPMYHSPTTSCHEMAHQMGYASESECNFIGFMASVKNKDLYFKYSGYSFALRYSLANWQVRNKAVYKQLVQTVHPGILQNYKESNDFWKAYETPIETGFHLFYDTFLKWNQQKDGMEGYSKFVNLMVNYYKNKPL</sequence>
<reference evidence="2 3" key="2">
    <citation type="submission" date="2023-06" db="EMBL/GenBank/DDBJ databases">
        <title>Complete Genome Sequence of Flavobacterium keumense K3R-10.</title>
        <authorList>
            <person name="Jeong H."/>
            <person name="Jhang S.Y."/>
            <person name="Kim J.N."/>
        </authorList>
    </citation>
    <scope>NUCLEOTIDE SEQUENCE [LARGE SCALE GENOMIC DNA]</scope>
    <source>
        <strain evidence="2 3">K3R-10</strain>
    </source>
</reference>
<dbReference type="InterPro" id="IPR024294">
    <property type="entry name" value="DUF3810"/>
</dbReference>
<dbReference type="RefSeq" id="WP_264533612.1">
    <property type="nucleotide sequence ID" value="NZ_CP092332.1"/>
</dbReference>
<evidence type="ECO:0000313" key="3">
    <source>
        <dbReference type="Proteomes" id="UP001232117"/>
    </source>
</evidence>
<organism evidence="2 3">
    <name type="scientific">Flavobacterium keumense</name>
    <dbReference type="NCBI Taxonomy" id="1306518"/>
    <lineage>
        <taxon>Bacteria</taxon>
        <taxon>Pseudomonadati</taxon>
        <taxon>Bacteroidota</taxon>
        <taxon>Flavobacteriia</taxon>
        <taxon>Flavobacteriales</taxon>
        <taxon>Flavobacteriaceae</taxon>
        <taxon>Flavobacterium</taxon>
    </lineage>
</organism>
<reference evidence="2 3" key="1">
    <citation type="submission" date="2022-02" db="EMBL/GenBank/DDBJ databases">
        <authorList>
            <person name="Cha I.-T."/>
            <person name="Lee K.-E."/>
            <person name="Park S.-J."/>
        </authorList>
    </citation>
    <scope>NUCLEOTIDE SEQUENCE [LARGE SCALE GENOMIC DNA]</scope>
    <source>
        <strain evidence="2 3">K3R-10</strain>
    </source>
</reference>
<keyword evidence="1" id="KW-0812">Transmembrane</keyword>
<keyword evidence="1" id="KW-0472">Membrane</keyword>
<evidence type="ECO:0000256" key="1">
    <source>
        <dbReference type="SAM" id="Phobius"/>
    </source>
</evidence>